<comment type="caution">
    <text evidence="3">The sequence shown here is derived from an EMBL/GenBank/DDBJ whole genome shotgun (WGS) entry which is preliminary data.</text>
</comment>
<dbReference type="PANTHER" id="PTHR31286">
    <property type="entry name" value="GLYCINE-RICH CELL WALL STRUCTURAL PROTEIN 1.8-LIKE"/>
    <property type="match status" value="1"/>
</dbReference>
<reference evidence="3" key="1">
    <citation type="journal article" date="2019" name="Sci. Rep.">
        <title>Draft genome of Tanacetum cinerariifolium, the natural source of mosquito coil.</title>
        <authorList>
            <person name="Yamashiro T."/>
            <person name="Shiraishi A."/>
            <person name="Satake H."/>
            <person name="Nakayama K."/>
        </authorList>
    </citation>
    <scope>NUCLEOTIDE SEQUENCE</scope>
</reference>
<dbReference type="PANTHER" id="PTHR31286:SF99">
    <property type="entry name" value="DUF4283 DOMAIN-CONTAINING PROTEIN"/>
    <property type="match status" value="1"/>
</dbReference>
<gene>
    <name evidence="3" type="ORF">Tci_056384</name>
</gene>
<dbReference type="InterPro" id="IPR040256">
    <property type="entry name" value="At4g02000-like"/>
</dbReference>
<dbReference type="Pfam" id="PF22936">
    <property type="entry name" value="Pol_BBD"/>
    <property type="match status" value="1"/>
</dbReference>
<protein>
    <submittedName>
        <fullName evidence="3">Zinc knuckle CX2CX4HX4C</fullName>
    </submittedName>
</protein>
<organism evidence="3">
    <name type="scientific">Tanacetum cinerariifolium</name>
    <name type="common">Dalmatian daisy</name>
    <name type="synonym">Chrysanthemum cinerariifolium</name>
    <dbReference type="NCBI Taxonomy" id="118510"/>
    <lineage>
        <taxon>Eukaryota</taxon>
        <taxon>Viridiplantae</taxon>
        <taxon>Streptophyta</taxon>
        <taxon>Embryophyta</taxon>
        <taxon>Tracheophyta</taxon>
        <taxon>Spermatophyta</taxon>
        <taxon>Magnoliopsida</taxon>
        <taxon>eudicotyledons</taxon>
        <taxon>Gunneridae</taxon>
        <taxon>Pentapetalae</taxon>
        <taxon>asterids</taxon>
        <taxon>campanulids</taxon>
        <taxon>Asterales</taxon>
        <taxon>Asteraceae</taxon>
        <taxon>Asteroideae</taxon>
        <taxon>Anthemideae</taxon>
        <taxon>Anthemidinae</taxon>
        <taxon>Tanacetum</taxon>
    </lineage>
</organism>
<evidence type="ECO:0000313" key="3">
    <source>
        <dbReference type="EMBL" id="GEU84406.1"/>
    </source>
</evidence>
<feature type="non-terminal residue" evidence="3">
    <location>
        <position position="588"/>
    </location>
</feature>
<dbReference type="AlphaFoldDB" id="A0A6L2NDS7"/>
<feature type="domain" description="Retrovirus-related Pol polyprotein from transposon TNT 1-94-like beta-barrel" evidence="2">
    <location>
        <begin position="200"/>
        <end position="269"/>
    </location>
</feature>
<dbReference type="EMBL" id="BKCJ010008886">
    <property type="protein sequence ID" value="GEU84406.1"/>
    <property type="molecule type" value="Genomic_DNA"/>
</dbReference>
<sequence>MVIQREKAANLSTQTPETLRRFNYICYDDDDDYDYEVSAISLNKTISQEPLSIANTPVLPTLEPEDSLIMDNQELNTIPKKESDEFIKSSVGDLVLIPSESEDTSGSDSDDVEFQLHHDPSIPKMSVASILEGFTDEPPLEENDDLFDLKSKNDEWKKIWEQMLLAMKDEAGGTLNDEENDFMLDNAYGDETLKDLTTAIVDSGCSKHMTSNLQLLRNFVEKFMRTVCFRNDHFALITGYRDYVQGSLMICHVYYVEGLRHNLFSVRQFFGGDQEVAFRLNSCHARNSKGEDLLTGSRNSNLYTISIFDLAASSLILNRYRQKKTWIICLVLLYEEYYVTRTPDVSNDSAINTLGNKDTPLSSSIIIEEDEAPQIVTSSEELVGSGSVNLDGKGTTGRVTLDVVQCIDVAATFELPLTTIGDLHKLLMILKLYVDINTKSTSYAGAAGASEKDQPKVNSNFRTLVANPVFNGVNISIPRKVVEKAKHGLKRIMMNSKGFFFFKFDSRAGLEAVLEGGPWLIHKSPIILKKWSMDTRGWYSLIATFIGKPVTLDSYTSSMCNESWGRSSFACFLIEVNSKANLVDVVTT</sequence>
<accession>A0A6L2NDS7</accession>
<feature type="domain" description="DUF4283" evidence="1">
    <location>
        <begin position="491"/>
        <end position="534"/>
    </location>
</feature>
<evidence type="ECO:0000259" key="1">
    <source>
        <dbReference type="Pfam" id="PF14111"/>
    </source>
</evidence>
<dbReference type="InterPro" id="IPR025558">
    <property type="entry name" value="DUF4283"/>
</dbReference>
<evidence type="ECO:0000259" key="2">
    <source>
        <dbReference type="Pfam" id="PF22936"/>
    </source>
</evidence>
<proteinExistence type="predicted"/>
<dbReference type="InterPro" id="IPR054722">
    <property type="entry name" value="PolX-like_BBD"/>
</dbReference>
<name>A0A6L2NDS7_TANCI</name>
<dbReference type="Pfam" id="PF14111">
    <property type="entry name" value="DUF4283"/>
    <property type="match status" value="1"/>
</dbReference>